<feature type="compositionally biased region" description="Gly residues" evidence="1">
    <location>
        <begin position="71"/>
        <end position="80"/>
    </location>
</feature>
<dbReference type="Proteomes" id="UP001163823">
    <property type="component" value="Chromosome 3"/>
</dbReference>
<proteinExistence type="predicted"/>
<feature type="compositionally biased region" description="Basic residues" evidence="1">
    <location>
        <begin position="26"/>
        <end position="38"/>
    </location>
</feature>
<gene>
    <name evidence="2" type="ORF">O6P43_004172</name>
</gene>
<comment type="caution">
    <text evidence="2">The sequence shown here is derived from an EMBL/GenBank/DDBJ whole genome shotgun (WGS) entry which is preliminary data.</text>
</comment>
<name>A0AAD7Q3B3_QUISA</name>
<protein>
    <submittedName>
        <fullName evidence="2">Uncharacterized protein</fullName>
    </submittedName>
</protein>
<organism evidence="2 3">
    <name type="scientific">Quillaja saponaria</name>
    <name type="common">Soap bark tree</name>
    <dbReference type="NCBI Taxonomy" id="32244"/>
    <lineage>
        <taxon>Eukaryota</taxon>
        <taxon>Viridiplantae</taxon>
        <taxon>Streptophyta</taxon>
        <taxon>Embryophyta</taxon>
        <taxon>Tracheophyta</taxon>
        <taxon>Spermatophyta</taxon>
        <taxon>Magnoliopsida</taxon>
        <taxon>eudicotyledons</taxon>
        <taxon>Gunneridae</taxon>
        <taxon>Pentapetalae</taxon>
        <taxon>rosids</taxon>
        <taxon>fabids</taxon>
        <taxon>Fabales</taxon>
        <taxon>Quillajaceae</taxon>
        <taxon>Quillaja</taxon>
    </lineage>
</organism>
<dbReference type="AlphaFoldDB" id="A0AAD7Q3B3"/>
<dbReference type="KEGG" id="qsa:O6P43_004172"/>
<accession>A0AAD7Q3B3</accession>
<evidence type="ECO:0000256" key="1">
    <source>
        <dbReference type="SAM" id="MobiDB-lite"/>
    </source>
</evidence>
<reference evidence="2" key="1">
    <citation type="journal article" date="2023" name="Science">
        <title>Elucidation of the pathway for biosynthesis of saponin adjuvants from the soapbark tree.</title>
        <authorList>
            <person name="Reed J."/>
            <person name="Orme A."/>
            <person name="El-Demerdash A."/>
            <person name="Owen C."/>
            <person name="Martin L.B.B."/>
            <person name="Misra R.C."/>
            <person name="Kikuchi S."/>
            <person name="Rejzek M."/>
            <person name="Martin A.C."/>
            <person name="Harkess A."/>
            <person name="Leebens-Mack J."/>
            <person name="Louveau T."/>
            <person name="Stephenson M.J."/>
            <person name="Osbourn A."/>
        </authorList>
    </citation>
    <scope>NUCLEOTIDE SEQUENCE</scope>
    <source>
        <strain evidence="2">S10</strain>
    </source>
</reference>
<dbReference type="EMBL" id="JARAOO010000003">
    <property type="protein sequence ID" value="KAJ7974036.1"/>
    <property type="molecule type" value="Genomic_DNA"/>
</dbReference>
<evidence type="ECO:0000313" key="3">
    <source>
        <dbReference type="Proteomes" id="UP001163823"/>
    </source>
</evidence>
<sequence>MCALGNFNNGVLEYNRDGGMDYGRRYGGRSRGRGRGRGYRGWGRGYGDRNIHQGSAGYNNYRAGPPLPQGLGRGRGLGGRGRGRGRGQGLRSDGTVQSTAA</sequence>
<keyword evidence="3" id="KW-1185">Reference proteome</keyword>
<evidence type="ECO:0000313" key="2">
    <source>
        <dbReference type="EMBL" id="KAJ7974036.1"/>
    </source>
</evidence>
<feature type="region of interest" description="Disordered" evidence="1">
    <location>
        <begin position="18"/>
        <end position="101"/>
    </location>
</feature>